<dbReference type="AlphaFoldDB" id="A0A3Q3KS77"/>
<feature type="region of interest" description="Disordered" evidence="22">
    <location>
        <begin position="515"/>
        <end position="576"/>
    </location>
</feature>
<dbReference type="GO" id="GO:0005777">
    <property type="term" value="C:peroxisome"/>
    <property type="evidence" value="ECO:0007669"/>
    <property type="project" value="UniProtKB-SubCell"/>
</dbReference>
<evidence type="ECO:0000256" key="17">
    <source>
        <dbReference type="ARBA" id="ARBA00023140"/>
    </source>
</evidence>
<dbReference type="GO" id="GO:0070585">
    <property type="term" value="P:protein localization to mitochondrion"/>
    <property type="evidence" value="ECO:0007669"/>
    <property type="project" value="UniProtKB-ARBA"/>
</dbReference>
<evidence type="ECO:0000256" key="3">
    <source>
        <dbReference type="ARBA" id="ARBA00022481"/>
    </source>
</evidence>
<dbReference type="GeneTree" id="ENSGT01030000234772"/>
<dbReference type="OrthoDB" id="9909785at2759"/>
<dbReference type="CDD" id="cd08811">
    <property type="entry name" value="CARD_IPS1"/>
    <property type="match status" value="1"/>
</dbReference>
<dbReference type="FunCoup" id="A0A3Q3KS77">
    <property type="interactions" value="85"/>
</dbReference>
<evidence type="ECO:0000256" key="16">
    <source>
        <dbReference type="ARBA" id="ARBA00023139"/>
    </source>
</evidence>
<keyword evidence="6" id="KW-0945">Host-virus interaction</keyword>
<dbReference type="GO" id="GO:1900227">
    <property type="term" value="P:positive regulation of NLRP3 inflammasome complex assembly"/>
    <property type="evidence" value="ECO:0007669"/>
    <property type="project" value="UniProtKB-ARBA"/>
</dbReference>
<protein>
    <recommendedName>
        <fullName evidence="19">Mitochondrial antiviral-signaling protein</fullName>
    </recommendedName>
    <alternativeName>
        <fullName evidence="20">Interferon beta promoter stimulator protein 1</fullName>
    </alternativeName>
    <alternativeName>
        <fullName evidence="21">Virus-induced-signaling adapter</fullName>
    </alternativeName>
</protein>
<feature type="compositionally biased region" description="Low complexity" evidence="22">
    <location>
        <begin position="306"/>
        <end position="319"/>
    </location>
</feature>
<keyword evidence="11" id="KW-0391">Immunity</keyword>
<evidence type="ECO:0000256" key="14">
    <source>
        <dbReference type="ARBA" id="ARBA00023128"/>
    </source>
</evidence>
<evidence type="ECO:0000259" key="24">
    <source>
        <dbReference type="Pfam" id="PF16739"/>
    </source>
</evidence>
<dbReference type="GO" id="GO:0002753">
    <property type="term" value="P:cytoplasmic pattern recognition receptor signaling pathway"/>
    <property type="evidence" value="ECO:0007669"/>
    <property type="project" value="UniProtKB-ARBA"/>
</dbReference>
<keyword evidence="15 23" id="KW-0472">Membrane</keyword>
<keyword evidence="3" id="KW-0488">Methylation</keyword>
<reference evidence="25" key="2">
    <citation type="submission" date="2025-09" db="UniProtKB">
        <authorList>
            <consortium name="Ensembl"/>
        </authorList>
    </citation>
    <scope>IDENTIFICATION</scope>
</reference>
<dbReference type="RefSeq" id="XP_026163293.1">
    <property type="nucleotide sequence ID" value="XM_026307508.1"/>
</dbReference>
<feature type="region of interest" description="Disordered" evidence="22">
    <location>
        <begin position="186"/>
        <end position="383"/>
    </location>
</feature>
<dbReference type="InterPro" id="IPR042144">
    <property type="entry name" value="CARD_IPS1"/>
</dbReference>
<keyword evidence="5" id="KW-0597">Phosphoprotein</keyword>
<dbReference type="GO" id="GO:1900063">
    <property type="term" value="P:regulation of peroxisome organization"/>
    <property type="evidence" value="ECO:0007669"/>
    <property type="project" value="UniProtKB-ARBA"/>
</dbReference>
<evidence type="ECO:0000256" key="20">
    <source>
        <dbReference type="ARBA" id="ARBA00082620"/>
    </source>
</evidence>
<evidence type="ECO:0000256" key="11">
    <source>
        <dbReference type="ARBA" id="ARBA00022859"/>
    </source>
</evidence>
<feature type="domain" description="Caspase recruitment" evidence="24">
    <location>
        <begin position="26"/>
        <end position="113"/>
    </location>
</feature>
<keyword evidence="12 23" id="KW-1133">Transmembrane helix</keyword>
<evidence type="ECO:0000256" key="9">
    <source>
        <dbReference type="ARBA" id="ARBA00022787"/>
    </source>
</evidence>
<keyword evidence="16" id="KW-0564">Palmitate</keyword>
<comment type="subcellular location">
    <subcellularLocation>
        <location evidence="2">Mitochondrion outer membrane</location>
        <topology evidence="2">Single-pass membrane protein</topology>
    </subcellularLocation>
    <subcellularLocation>
        <location evidence="1">Peroxisome</location>
    </subcellularLocation>
</comment>
<proteinExistence type="predicted"/>
<feature type="region of interest" description="Disordered" evidence="22">
    <location>
        <begin position="125"/>
        <end position="171"/>
    </location>
</feature>
<feature type="transmembrane region" description="Helical" evidence="23">
    <location>
        <begin position="592"/>
        <end position="610"/>
    </location>
</feature>
<dbReference type="GO" id="GO:0002230">
    <property type="term" value="P:positive regulation of defense response to virus by host"/>
    <property type="evidence" value="ECO:0007669"/>
    <property type="project" value="UniProtKB-ARBA"/>
</dbReference>
<accession>A0A3Q3KS77</accession>
<keyword evidence="26" id="KW-1185">Reference proteome</keyword>
<evidence type="ECO:0000256" key="7">
    <source>
        <dbReference type="ARBA" id="ARBA00022588"/>
    </source>
</evidence>
<evidence type="ECO:0000256" key="5">
    <source>
        <dbReference type="ARBA" id="ARBA00022553"/>
    </source>
</evidence>
<evidence type="ECO:0000256" key="6">
    <source>
        <dbReference type="ARBA" id="ARBA00022581"/>
    </source>
</evidence>
<evidence type="ECO:0000256" key="23">
    <source>
        <dbReference type="SAM" id="Phobius"/>
    </source>
</evidence>
<dbReference type="Proteomes" id="UP000261640">
    <property type="component" value="Unplaced"/>
</dbReference>
<keyword evidence="9" id="KW-1000">Mitochondrion outer membrane</keyword>
<reference evidence="25" key="1">
    <citation type="submission" date="2025-08" db="UniProtKB">
        <authorList>
            <consortium name="Ensembl"/>
        </authorList>
    </citation>
    <scope>IDENTIFICATION</scope>
</reference>
<evidence type="ECO:0000256" key="8">
    <source>
        <dbReference type="ARBA" id="ARBA00022692"/>
    </source>
</evidence>
<dbReference type="Pfam" id="PF16739">
    <property type="entry name" value="CARD_2"/>
    <property type="match status" value="1"/>
</dbReference>
<dbReference type="GO" id="GO:0051607">
    <property type="term" value="P:defense response to virus"/>
    <property type="evidence" value="ECO:0007669"/>
    <property type="project" value="UniProtKB-KW"/>
</dbReference>
<keyword evidence="17" id="KW-0576">Peroxisome</keyword>
<feature type="compositionally biased region" description="Polar residues" evidence="22">
    <location>
        <begin position="266"/>
        <end position="284"/>
    </location>
</feature>
<dbReference type="InterPro" id="IPR011029">
    <property type="entry name" value="DEATH-like_dom_sf"/>
</dbReference>
<evidence type="ECO:0000256" key="2">
    <source>
        <dbReference type="ARBA" id="ARBA00004572"/>
    </source>
</evidence>
<keyword evidence="18" id="KW-0449">Lipoprotein</keyword>
<keyword evidence="10" id="KW-0832">Ubl conjugation</keyword>
<dbReference type="GeneID" id="113130691"/>
<feature type="compositionally biased region" description="Low complexity" evidence="22">
    <location>
        <begin position="155"/>
        <end position="171"/>
    </location>
</feature>
<feature type="compositionally biased region" description="Polar residues" evidence="22">
    <location>
        <begin position="320"/>
        <end position="331"/>
    </location>
</feature>
<dbReference type="CTD" id="57506"/>
<dbReference type="GO" id="GO:0045071">
    <property type="term" value="P:negative regulation of viral genome replication"/>
    <property type="evidence" value="ECO:0007669"/>
    <property type="project" value="UniProtKB-ARBA"/>
</dbReference>
<keyword evidence="7" id="KW-0399">Innate immunity</keyword>
<keyword evidence="8 23" id="KW-0812">Transmembrane</keyword>
<dbReference type="GO" id="GO:0005741">
    <property type="term" value="C:mitochondrial outer membrane"/>
    <property type="evidence" value="ECO:0007669"/>
    <property type="project" value="UniProtKB-SubCell"/>
</dbReference>
<evidence type="ECO:0000256" key="10">
    <source>
        <dbReference type="ARBA" id="ARBA00022843"/>
    </source>
</evidence>
<keyword evidence="14" id="KW-0496">Mitochondrion</keyword>
<evidence type="ECO:0000313" key="26">
    <source>
        <dbReference type="Proteomes" id="UP000261640"/>
    </source>
</evidence>
<keyword evidence="13" id="KW-0051">Antiviral defense</keyword>
<dbReference type="STRING" id="205130.ENSMAMP00000000144"/>
<evidence type="ECO:0000256" key="18">
    <source>
        <dbReference type="ARBA" id="ARBA00023288"/>
    </source>
</evidence>
<dbReference type="Ensembl" id="ENSMAMT00000000148.2">
    <property type="protein sequence ID" value="ENSMAMP00000000144.1"/>
    <property type="gene ID" value="ENSMAMG00000000104.2"/>
</dbReference>
<evidence type="ECO:0000313" key="25">
    <source>
        <dbReference type="Ensembl" id="ENSMAMP00000000144.1"/>
    </source>
</evidence>
<organism evidence="25 26">
    <name type="scientific">Mastacembelus armatus</name>
    <name type="common">zig-zag eel</name>
    <dbReference type="NCBI Taxonomy" id="205130"/>
    <lineage>
        <taxon>Eukaryota</taxon>
        <taxon>Metazoa</taxon>
        <taxon>Chordata</taxon>
        <taxon>Craniata</taxon>
        <taxon>Vertebrata</taxon>
        <taxon>Euteleostomi</taxon>
        <taxon>Actinopterygii</taxon>
        <taxon>Neopterygii</taxon>
        <taxon>Teleostei</taxon>
        <taxon>Neoteleostei</taxon>
        <taxon>Acanthomorphata</taxon>
        <taxon>Anabantaria</taxon>
        <taxon>Synbranchiformes</taxon>
        <taxon>Mastacembelidae</taxon>
        <taxon>Mastacembelus</taxon>
    </lineage>
</organism>
<evidence type="ECO:0000256" key="22">
    <source>
        <dbReference type="SAM" id="MobiDB-lite"/>
    </source>
</evidence>
<evidence type="ECO:0000256" key="12">
    <source>
        <dbReference type="ARBA" id="ARBA00022989"/>
    </source>
</evidence>
<dbReference type="GO" id="GO:0035591">
    <property type="term" value="F:signaling adaptor activity"/>
    <property type="evidence" value="ECO:0007669"/>
    <property type="project" value="UniProtKB-ARBA"/>
</dbReference>
<dbReference type="GO" id="GO:0032728">
    <property type="term" value="P:positive regulation of interferon-beta production"/>
    <property type="evidence" value="ECO:0007669"/>
    <property type="project" value="UniProtKB-ARBA"/>
</dbReference>
<evidence type="ECO:0000256" key="13">
    <source>
        <dbReference type="ARBA" id="ARBA00023118"/>
    </source>
</evidence>
<evidence type="ECO:0000256" key="19">
    <source>
        <dbReference type="ARBA" id="ARBA00071084"/>
    </source>
</evidence>
<sequence length="612" mass="65109">MCEEDVSTGVRSSGDTQTGKMSFARDRLYNGYLRNNMSAIVSTVKVREIIVHLPCLTDHDRETIEAKRETCGNYDAMRLLLDCLKRRENWPEQFIQALEECEHPTIAADIRAEYNALRGINNSASNSPSTTVVSAHVHPSPSAGHVPFPENGGNSQAAAALPAQVSAPPEPAAWTAAPLEAAPQPYATQSTTDQVPKAVSPSKHVPESPRSTQTEVAPPPTPPPSPETPHTPASTPPQPQREVPPHEPEENSELEIQGATAATGVSPDQVSAGNSEMVSVSSVLTPPPARSVEQETDPQPSPESLQTTTTTEDPYQTQTNSEVSSGSSFLTLTPEKPPVQDTTPPVDRVHRGTTLEPEETSEPPATQVVKGPQHAETAAAASPMPGAAVVEASLSVCLSKPGELISVQQNLGNPTISAHSFPEEPYSGNSGRLEFSEAAPDTVTSAHVPAPCAVSSTPGNIVPVPPYQKNGIAVNRNEPEENHYESPGQSLEMQEVRENVVQVSEEPSILNLDAQRSAPQNPVVNSEAAKDITSVPPSSTTTANTISSLKTQSSENWTHPPEAAPADVSPGLKTLPDSEKVASHTLTTYTKYILPAAGVITFALLMAWRFRK</sequence>
<evidence type="ECO:0000256" key="15">
    <source>
        <dbReference type="ARBA" id="ARBA00023136"/>
    </source>
</evidence>
<dbReference type="GO" id="GO:0032727">
    <property type="term" value="P:positive regulation of interferon-alpha production"/>
    <property type="evidence" value="ECO:0007669"/>
    <property type="project" value="UniProtKB-ARBA"/>
</dbReference>
<feature type="compositionally biased region" description="Polar residues" evidence="22">
    <location>
        <begin position="535"/>
        <end position="557"/>
    </location>
</feature>
<keyword evidence="4" id="KW-1017">Isopeptide bond</keyword>
<evidence type="ECO:0000256" key="4">
    <source>
        <dbReference type="ARBA" id="ARBA00022499"/>
    </source>
</evidence>
<dbReference type="InterPro" id="IPR031964">
    <property type="entry name" value="CARD_dom"/>
</dbReference>
<dbReference type="FunFam" id="1.10.533.10:FF:000063">
    <property type="entry name" value="Mitochondrial antiviral-signaling protein"/>
    <property type="match status" value="1"/>
</dbReference>
<dbReference type="GO" id="GO:0032755">
    <property type="term" value="P:positive regulation of interleukin-6 production"/>
    <property type="evidence" value="ECO:0007669"/>
    <property type="project" value="UniProtKB-ARBA"/>
</dbReference>
<evidence type="ECO:0000256" key="21">
    <source>
        <dbReference type="ARBA" id="ARBA00083233"/>
    </source>
</evidence>
<evidence type="ECO:0000256" key="1">
    <source>
        <dbReference type="ARBA" id="ARBA00004275"/>
    </source>
</evidence>
<feature type="compositionally biased region" description="Pro residues" evidence="22">
    <location>
        <begin position="217"/>
        <end position="239"/>
    </location>
</feature>
<dbReference type="Gene3D" id="1.10.533.10">
    <property type="entry name" value="Death Domain, Fas"/>
    <property type="match status" value="1"/>
</dbReference>
<dbReference type="GO" id="GO:0045087">
    <property type="term" value="P:innate immune response"/>
    <property type="evidence" value="ECO:0007669"/>
    <property type="project" value="UniProtKB-KW"/>
</dbReference>
<name>A0A3Q3KS77_9TELE</name>
<dbReference type="InParanoid" id="A0A3Q3KS77"/>